<reference evidence="2 3" key="1">
    <citation type="submission" date="2012-06" db="EMBL/GenBank/DDBJ databases">
        <title>Finished chromosome of genome of Cylindrospermum stagnale PCC 7417.</title>
        <authorList>
            <consortium name="US DOE Joint Genome Institute"/>
            <person name="Gugger M."/>
            <person name="Coursin T."/>
            <person name="Rippka R."/>
            <person name="Tandeau De Marsac N."/>
            <person name="Huntemann M."/>
            <person name="Wei C.-L."/>
            <person name="Han J."/>
            <person name="Detter J.C."/>
            <person name="Han C."/>
            <person name="Tapia R."/>
            <person name="Chen A."/>
            <person name="Kyrpides N."/>
            <person name="Mavromatis K."/>
            <person name="Markowitz V."/>
            <person name="Szeto E."/>
            <person name="Ivanova N."/>
            <person name="Pagani I."/>
            <person name="Pati A."/>
            <person name="Goodwin L."/>
            <person name="Nordberg H.P."/>
            <person name="Cantor M.N."/>
            <person name="Hua S.X."/>
            <person name="Woyke T."/>
            <person name="Kerfeld C.A."/>
        </authorList>
    </citation>
    <scope>NUCLEOTIDE SEQUENCE [LARGE SCALE GENOMIC DNA]</scope>
    <source>
        <strain evidence="2 3">PCC 7417</strain>
    </source>
</reference>
<name>K9WXJ9_9NOST</name>
<organism evidence="2 3">
    <name type="scientific">Cylindrospermum stagnale PCC 7417</name>
    <dbReference type="NCBI Taxonomy" id="56107"/>
    <lineage>
        <taxon>Bacteria</taxon>
        <taxon>Bacillati</taxon>
        <taxon>Cyanobacteriota</taxon>
        <taxon>Cyanophyceae</taxon>
        <taxon>Nostocales</taxon>
        <taxon>Nostocaceae</taxon>
        <taxon>Cylindrospermum</taxon>
    </lineage>
</organism>
<dbReference type="eggNOG" id="ENOG502ZWK7">
    <property type="taxonomic scope" value="Bacteria"/>
</dbReference>
<feature type="transmembrane region" description="Helical" evidence="1">
    <location>
        <begin position="46"/>
        <end position="66"/>
    </location>
</feature>
<protein>
    <submittedName>
        <fullName evidence="2">Uncharacterized protein</fullName>
    </submittedName>
</protein>
<keyword evidence="3" id="KW-1185">Reference proteome</keyword>
<dbReference type="KEGG" id="csg:Cylst_1997"/>
<accession>K9WXJ9</accession>
<dbReference type="HOGENOM" id="CLU_120385_0_0_3"/>
<dbReference type="AlphaFoldDB" id="K9WXJ9"/>
<dbReference type="Proteomes" id="UP000010475">
    <property type="component" value="Chromosome"/>
</dbReference>
<gene>
    <name evidence="2" type="ORF">Cylst_1997</name>
</gene>
<keyword evidence="1" id="KW-0812">Transmembrane</keyword>
<dbReference type="EMBL" id="CP003642">
    <property type="protein sequence ID" value="AFZ24242.1"/>
    <property type="molecule type" value="Genomic_DNA"/>
</dbReference>
<sequence>MDEKITKHNFKVSCEERDPMTKLTDKATIQGQETAIPKPVVQPVKYIFLATLMTVSFSSTMAILGYTCQVSANSLRSLQANHHQIKDVITSPPSIVGKWKGYLYSQTGDTSTDVEMVINPGASQQGTWKFIGENNSILDSGTVVASLSPNNATLEFKRKDKKTSWFFKCKHQNNNKLSCEMVDKTSVKLTLNKAN</sequence>
<evidence type="ECO:0000256" key="1">
    <source>
        <dbReference type="SAM" id="Phobius"/>
    </source>
</evidence>
<evidence type="ECO:0000313" key="2">
    <source>
        <dbReference type="EMBL" id="AFZ24242.1"/>
    </source>
</evidence>
<dbReference type="RefSeq" id="WP_015207497.1">
    <property type="nucleotide sequence ID" value="NC_019757.1"/>
</dbReference>
<keyword evidence="1" id="KW-1133">Transmembrane helix</keyword>
<evidence type="ECO:0000313" key="3">
    <source>
        <dbReference type="Proteomes" id="UP000010475"/>
    </source>
</evidence>
<proteinExistence type="predicted"/>
<keyword evidence="1" id="KW-0472">Membrane</keyword>